<gene>
    <name evidence="1" type="ORF">MNBD_CHLOROFLEXI01-340</name>
</gene>
<dbReference type="EMBL" id="UOEU01000765">
    <property type="protein sequence ID" value="VAW39802.1"/>
    <property type="molecule type" value="Genomic_DNA"/>
</dbReference>
<dbReference type="AlphaFoldDB" id="A0A3B0VL85"/>
<proteinExistence type="predicted"/>
<protein>
    <recommendedName>
        <fullName evidence="2">DUF3368 domain-containing protein</fullName>
    </recommendedName>
</protein>
<dbReference type="Pfam" id="PF11848">
    <property type="entry name" value="DUF3368"/>
    <property type="match status" value="1"/>
</dbReference>
<dbReference type="InterPro" id="IPR021799">
    <property type="entry name" value="PIN-like_prokaryotic"/>
</dbReference>
<organism evidence="1">
    <name type="scientific">hydrothermal vent metagenome</name>
    <dbReference type="NCBI Taxonomy" id="652676"/>
    <lineage>
        <taxon>unclassified sequences</taxon>
        <taxon>metagenomes</taxon>
        <taxon>ecological metagenomes</taxon>
    </lineage>
</organism>
<sequence length="142" mass="15920">MLRVLYEELLIPTSVWVEAVEKGKGKPGSTEISSAAWIKRHSVENMALVQALRQDLDAGESEAIALALETQADLLLMDERLGRSTAQYFGLRYIGSIGILATAKKRKLITEIRPRLDKLRKDVGFYLSDALYDRVLEDANEL</sequence>
<accession>A0A3B0VL85</accession>
<reference evidence="1" key="1">
    <citation type="submission" date="2018-06" db="EMBL/GenBank/DDBJ databases">
        <authorList>
            <person name="Zhirakovskaya E."/>
        </authorList>
    </citation>
    <scope>NUCLEOTIDE SEQUENCE</scope>
</reference>
<dbReference type="PANTHER" id="PTHR39550:SF1">
    <property type="entry name" value="SLL0658 PROTEIN"/>
    <property type="match status" value="1"/>
</dbReference>
<evidence type="ECO:0000313" key="1">
    <source>
        <dbReference type="EMBL" id="VAW39802.1"/>
    </source>
</evidence>
<dbReference type="PANTHER" id="PTHR39550">
    <property type="entry name" value="SLL0658 PROTEIN"/>
    <property type="match status" value="1"/>
</dbReference>
<evidence type="ECO:0008006" key="2">
    <source>
        <dbReference type="Google" id="ProtNLM"/>
    </source>
</evidence>
<name>A0A3B0VL85_9ZZZZ</name>